<dbReference type="EMBL" id="RRYP01000852">
    <property type="protein sequence ID" value="TNV86757.1"/>
    <property type="molecule type" value="Genomic_DNA"/>
</dbReference>
<sequence>MGLISQNQPAAPIVMQKLSNPLTQSFQKLHRPLEPIPETKQYSGQQQHHRFQSHGLNRLQSQTDEEMLVDNQESGLWQSHAEALTSLRRDYAGIPQSQLNLRSNINTNMNSPEIILGSNLSSQISPKFNFKHRHQANNSLQLNASLQNLPSFLQKNQNQTMASKYKVAQQQSMSQFSLPLLKPISNNQQKGELSLLKQFLDQKNQLLHNHQDELPSMHQQTRERSPTSFLAQQLRLKLNGPPKGENEFNTPSLTNQISEVMKNKWRSQLEQMSPEQISHIKLAINEIDQSRVNESVNMNIDRQRIVKPPLLGQSIISRNGSPIITQSLTSLPNYRPSLQRDLQMTVNRGVAQNVFFDKNTNIEHDQFDASRAIRSDMGNYQQAMIEEKINKMEQEVKLEQIRQLILAKNIGLRDAVQLRMQLINNG</sequence>
<accession>A0A8J8P449</accession>
<evidence type="ECO:0000313" key="2">
    <source>
        <dbReference type="Proteomes" id="UP000785679"/>
    </source>
</evidence>
<proteinExistence type="predicted"/>
<dbReference type="AlphaFoldDB" id="A0A8J8P449"/>
<protein>
    <submittedName>
        <fullName evidence="1">Uncharacterized protein</fullName>
    </submittedName>
</protein>
<comment type="caution">
    <text evidence="1">The sequence shown here is derived from an EMBL/GenBank/DDBJ whole genome shotgun (WGS) entry which is preliminary data.</text>
</comment>
<keyword evidence="2" id="KW-1185">Reference proteome</keyword>
<evidence type="ECO:0000313" key="1">
    <source>
        <dbReference type="EMBL" id="TNV86757.1"/>
    </source>
</evidence>
<organism evidence="1 2">
    <name type="scientific">Halteria grandinella</name>
    <dbReference type="NCBI Taxonomy" id="5974"/>
    <lineage>
        <taxon>Eukaryota</taxon>
        <taxon>Sar</taxon>
        <taxon>Alveolata</taxon>
        <taxon>Ciliophora</taxon>
        <taxon>Intramacronucleata</taxon>
        <taxon>Spirotrichea</taxon>
        <taxon>Stichotrichia</taxon>
        <taxon>Sporadotrichida</taxon>
        <taxon>Halteriidae</taxon>
        <taxon>Halteria</taxon>
    </lineage>
</organism>
<reference evidence="1" key="1">
    <citation type="submission" date="2019-06" db="EMBL/GenBank/DDBJ databases">
        <authorList>
            <person name="Zheng W."/>
        </authorList>
    </citation>
    <scope>NUCLEOTIDE SEQUENCE</scope>
    <source>
        <strain evidence="1">QDHG01</strain>
    </source>
</reference>
<dbReference type="Proteomes" id="UP000785679">
    <property type="component" value="Unassembled WGS sequence"/>
</dbReference>
<gene>
    <name evidence="1" type="ORF">FGO68_gene3002</name>
</gene>
<name>A0A8J8P449_HALGN</name>